<evidence type="ECO:0000256" key="2">
    <source>
        <dbReference type="ARBA" id="ARBA00004533"/>
    </source>
</evidence>
<dbReference type="GO" id="GO:0005524">
    <property type="term" value="F:ATP binding"/>
    <property type="evidence" value="ECO:0007669"/>
    <property type="project" value="UniProtKB-KW"/>
</dbReference>
<reference evidence="17 18" key="1">
    <citation type="submission" date="2019-08" db="EMBL/GenBank/DDBJ databases">
        <title>Paraburkholderia sp. DCY113.</title>
        <authorList>
            <person name="Kang J."/>
        </authorList>
    </citation>
    <scope>NUCLEOTIDE SEQUENCE [LARGE SCALE GENOMIC DNA]</scope>
    <source>
        <strain evidence="17 18">DCY113</strain>
    </source>
</reference>
<dbReference type="PROSITE" id="PS50893">
    <property type="entry name" value="ABC_TRANSPORTER_2"/>
    <property type="match status" value="1"/>
</dbReference>
<dbReference type="Gene3D" id="3.40.50.300">
    <property type="entry name" value="P-loop containing nucleotide triphosphate hydrolases"/>
    <property type="match status" value="1"/>
</dbReference>
<dbReference type="Pfam" id="PF00005">
    <property type="entry name" value="ABC_tran"/>
    <property type="match status" value="1"/>
</dbReference>
<keyword evidence="10" id="KW-0472">Membrane</keyword>
<dbReference type="SMART" id="SM00382">
    <property type="entry name" value="AAA"/>
    <property type="match status" value="1"/>
</dbReference>
<dbReference type="InterPro" id="IPR017871">
    <property type="entry name" value="ABC_transporter-like_CS"/>
</dbReference>
<evidence type="ECO:0000256" key="1">
    <source>
        <dbReference type="ARBA" id="ARBA00004170"/>
    </source>
</evidence>
<keyword evidence="9" id="KW-1278">Translocase</keyword>
<evidence type="ECO:0000259" key="16">
    <source>
        <dbReference type="PROSITE" id="PS50893"/>
    </source>
</evidence>
<keyword evidence="4" id="KW-0813">Transport</keyword>
<evidence type="ECO:0000256" key="5">
    <source>
        <dbReference type="ARBA" id="ARBA00022475"/>
    </source>
</evidence>
<comment type="subunit">
    <text evidence="3">The complex is composed of two ATP-binding proteins (GsiA), two transmembrane proteins (GsiC and GsiD) and a solute-binding protein (GsiB).</text>
</comment>
<dbReference type="GO" id="GO:0055085">
    <property type="term" value="P:transmembrane transport"/>
    <property type="evidence" value="ECO:0007669"/>
    <property type="project" value="UniProtKB-ARBA"/>
</dbReference>
<comment type="similarity">
    <text evidence="12">Belongs to the ABC transporter superfamily. Glutathione importer (TC 3.A.1.5.11) family.</text>
</comment>
<evidence type="ECO:0000256" key="9">
    <source>
        <dbReference type="ARBA" id="ARBA00022967"/>
    </source>
</evidence>
<dbReference type="InterPro" id="IPR003593">
    <property type="entry name" value="AAA+_ATPase"/>
</dbReference>
<dbReference type="SUPFAM" id="SSF52540">
    <property type="entry name" value="P-loop containing nucleoside triphosphate hydrolases"/>
    <property type="match status" value="1"/>
</dbReference>
<dbReference type="GO" id="GO:0005886">
    <property type="term" value="C:plasma membrane"/>
    <property type="evidence" value="ECO:0007669"/>
    <property type="project" value="UniProtKB-SubCell"/>
</dbReference>
<evidence type="ECO:0000256" key="11">
    <source>
        <dbReference type="ARBA" id="ARBA00037530"/>
    </source>
</evidence>
<dbReference type="AlphaFoldDB" id="A0A5B0HEN9"/>
<dbReference type="Proteomes" id="UP000325273">
    <property type="component" value="Unassembled WGS sequence"/>
</dbReference>
<gene>
    <name evidence="17" type="ORF">FVF58_07165</name>
</gene>
<comment type="subcellular location">
    <subcellularLocation>
        <location evidence="2">Cell inner membrane</location>
    </subcellularLocation>
    <subcellularLocation>
        <location evidence="1">Membrane</location>
        <topology evidence="1">Peripheral membrane protein</topology>
    </subcellularLocation>
</comment>
<keyword evidence="6" id="KW-0997">Cell inner membrane</keyword>
<keyword evidence="8 17" id="KW-0067">ATP-binding</keyword>
<sequence length="251" mass="27566">MVMIDIRNLELTFGSGTSANAVLRGVNLGVNEGEVFGLVGESGCGKSTILRCVAGLYQDWNGEISLNRVRIGRKIDRARSRLVQMVFQDPFGSLHPRHTIETALGEPLKIHGLDSIDTRIDKALSKVGLNASFRKRYPHQLSGGQRQRVAIARALVLEPRVLLLDEPTSALDVSVQAEILNLLSDLRQKEGLTYLLVTHDLGVVVHLCDRVAVMLKGEIVETRGASDLPTAELSHPYSRMLVDASRRVSQV</sequence>
<evidence type="ECO:0000256" key="14">
    <source>
        <dbReference type="ARBA" id="ARBA00041187"/>
    </source>
</evidence>
<evidence type="ECO:0000256" key="3">
    <source>
        <dbReference type="ARBA" id="ARBA00011469"/>
    </source>
</evidence>
<dbReference type="CDD" id="cd03257">
    <property type="entry name" value="ABC_NikE_OppD_transporters"/>
    <property type="match status" value="1"/>
</dbReference>
<evidence type="ECO:0000256" key="10">
    <source>
        <dbReference type="ARBA" id="ARBA00023136"/>
    </source>
</evidence>
<dbReference type="EC" id="7.4.2.10" evidence="13"/>
<feature type="domain" description="ABC transporter" evidence="16">
    <location>
        <begin position="6"/>
        <end position="241"/>
    </location>
</feature>
<evidence type="ECO:0000313" key="17">
    <source>
        <dbReference type="EMBL" id="KAA1013528.1"/>
    </source>
</evidence>
<evidence type="ECO:0000256" key="8">
    <source>
        <dbReference type="ARBA" id="ARBA00022840"/>
    </source>
</evidence>
<dbReference type="EMBL" id="VTUZ01000004">
    <property type="protein sequence ID" value="KAA1013528.1"/>
    <property type="molecule type" value="Genomic_DNA"/>
</dbReference>
<comment type="caution">
    <text evidence="17">The sequence shown here is derived from an EMBL/GenBank/DDBJ whole genome shotgun (WGS) entry which is preliminary data.</text>
</comment>
<comment type="function">
    <text evidence="11">Part of the ABC transporter complex GsiABCD involved in glutathione import. Responsible for energy coupling to the transport system.</text>
</comment>
<dbReference type="InterPro" id="IPR027417">
    <property type="entry name" value="P-loop_NTPase"/>
</dbReference>
<accession>A0A5B0HEN9</accession>
<keyword evidence="5" id="KW-1003">Cell membrane</keyword>
<name>A0A5B0HEN9_9BURK</name>
<evidence type="ECO:0000256" key="12">
    <source>
        <dbReference type="ARBA" id="ARBA00038416"/>
    </source>
</evidence>
<organism evidence="17 18">
    <name type="scientific">Paraburkholderia panacisoli</name>
    <dbReference type="NCBI Taxonomy" id="2603818"/>
    <lineage>
        <taxon>Bacteria</taxon>
        <taxon>Pseudomonadati</taxon>
        <taxon>Pseudomonadota</taxon>
        <taxon>Betaproteobacteria</taxon>
        <taxon>Burkholderiales</taxon>
        <taxon>Burkholderiaceae</taxon>
        <taxon>Paraburkholderia</taxon>
    </lineage>
</organism>
<dbReference type="PANTHER" id="PTHR43776:SF15">
    <property type="entry name" value="GLUTATHIONE IMPORT ATP-BINDING PROTEIN GSIA"/>
    <property type="match status" value="1"/>
</dbReference>
<dbReference type="GO" id="GO:0016887">
    <property type="term" value="F:ATP hydrolysis activity"/>
    <property type="evidence" value="ECO:0007669"/>
    <property type="project" value="InterPro"/>
</dbReference>
<evidence type="ECO:0000256" key="13">
    <source>
        <dbReference type="ARBA" id="ARBA00039050"/>
    </source>
</evidence>
<keyword evidence="18" id="KW-1185">Reference proteome</keyword>
<proteinExistence type="inferred from homology"/>
<dbReference type="InterPro" id="IPR003439">
    <property type="entry name" value="ABC_transporter-like_ATP-bd"/>
</dbReference>
<evidence type="ECO:0000256" key="6">
    <source>
        <dbReference type="ARBA" id="ARBA00022519"/>
    </source>
</evidence>
<keyword evidence="7" id="KW-0547">Nucleotide-binding</keyword>
<dbReference type="PANTHER" id="PTHR43776">
    <property type="entry name" value="TRANSPORT ATP-BINDING PROTEIN"/>
    <property type="match status" value="1"/>
</dbReference>
<dbReference type="PROSITE" id="PS00211">
    <property type="entry name" value="ABC_TRANSPORTER_1"/>
    <property type="match status" value="1"/>
</dbReference>
<dbReference type="InterPro" id="IPR050319">
    <property type="entry name" value="ABC_transp_ATP-bind"/>
</dbReference>
<comment type="catalytic activity">
    <reaction evidence="15">
        <text>glutathione(out) + ATP + H2O = glutathione(in) + ADP + phosphate + H(+)</text>
        <dbReference type="Rhea" id="RHEA:29791"/>
        <dbReference type="ChEBI" id="CHEBI:15377"/>
        <dbReference type="ChEBI" id="CHEBI:15378"/>
        <dbReference type="ChEBI" id="CHEBI:30616"/>
        <dbReference type="ChEBI" id="CHEBI:43474"/>
        <dbReference type="ChEBI" id="CHEBI:57925"/>
        <dbReference type="ChEBI" id="CHEBI:456216"/>
        <dbReference type="EC" id="7.4.2.10"/>
    </reaction>
</comment>
<evidence type="ECO:0000256" key="7">
    <source>
        <dbReference type="ARBA" id="ARBA00022741"/>
    </source>
</evidence>
<evidence type="ECO:0000256" key="15">
    <source>
        <dbReference type="ARBA" id="ARBA00047640"/>
    </source>
</evidence>
<evidence type="ECO:0000256" key="4">
    <source>
        <dbReference type="ARBA" id="ARBA00022448"/>
    </source>
</evidence>
<evidence type="ECO:0000313" key="18">
    <source>
        <dbReference type="Proteomes" id="UP000325273"/>
    </source>
</evidence>
<protein>
    <recommendedName>
        <fullName evidence="14">Glutathione import ATP-binding protein GsiA</fullName>
        <ecNumber evidence="13">7.4.2.10</ecNumber>
    </recommendedName>
</protein>